<organism evidence="2 3">
    <name type="scientific">Lentibacillus cibarius</name>
    <dbReference type="NCBI Taxonomy" id="2583219"/>
    <lineage>
        <taxon>Bacteria</taxon>
        <taxon>Bacillati</taxon>
        <taxon>Bacillota</taxon>
        <taxon>Bacilli</taxon>
        <taxon>Bacillales</taxon>
        <taxon>Bacillaceae</taxon>
        <taxon>Lentibacillus</taxon>
    </lineage>
</organism>
<dbReference type="RefSeq" id="WP_138602896.1">
    <property type="nucleotide sequence ID" value="NZ_VCIA01000001.1"/>
</dbReference>
<dbReference type="AlphaFoldDB" id="A0A5S3QJT1"/>
<sequence length="59" mass="6498">MVQVEGVGSGRATLALGRERSSPGRASVSANKKTGALTPVFLIHMRFIKQLIDKRKIRY</sequence>
<name>A0A5S3QJT1_9BACI</name>
<evidence type="ECO:0000313" key="3">
    <source>
        <dbReference type="Proteomes" id="UP000306980"/>
    </source>
</evidence>
<evidence type="ECO:0000313" key="2">
    <source>
        <dbReference type="EMBL" id="TMN21987.1"/>
    </source>
</evidence>
<dbReference type="Proteomes" id="UP000306980">
    <property type="component" value="Unassembled WGS sequence"/>
</dbReference>
<protein>
    <submittedName>
        <fullName evidence="2">Uncharacterized protein</fullName>
    </submittedName>
</protein>
<reference evidence="2 3" key="1">
    <citation type="submission" date="2019-05" db="EMBL/GenBank/DDBJ databases">
        <title>Genomic analysis of Lentibacillus sp. NKC220-2.</title>
        <authorList>
            <person name="Oh Y.J."/>
        </authorList>
    </citation>
    <scope>NUCLEOTIDE SEQUENCE [LARGE SCALE GENOMIC DNA]</scope>
    <source>
        <strain evidence="2 3">NKC220-2</strain>
    </source>
</reference>
<feature type="region of interest" description="Disordered" evidence="1">
    <location>
        <begin position="1"/>
        <end position="30"/>
    </location>
</feature>
<evidence type="ECO:0000256" key="1">
    <source>
        <dbReference type="SAM" id="MobiDB-lite"/>
    </source>
</evidence>
<accession>A0A5S3QJT1</accession>
<gene>
    <name evidence="2" type="ORF">FFL34_07550</name>
</gene>
<proteinExistence type="predicted"/>
<dbReference type="EMBL" id="VCIA01000001">
    <property type="protein sequence ID" value="TMN21987.1"/>
    <property type="molecule type" value="Genomic_DNA"/>
</dbReference>
<comment type="caution">
    <text evidence="2">The sequence shown here is derived from an EMBL/GenBank/DDBJ whole genome shotgun (WGS) entry which is preliminary data.</text>
</comment>